<evidence type="ECO:0000256" key="1">
    <source>
        <dbReference type="ARBA" id="ARBA00000803"/>
    </source>
</evidence>
<comment type="similarity">
    <text evidence="9">Belongs to the 'GDXG' lipolytic enzyme family.</text>
</comment>
<evidence type="ECO:0000256" key="10">
    <source>
        <dbReference type="ARBA" id="ARBA00013088"/>
    </source>
</evidence>
<feature type="domain" description="Hormone-sensitive lipase N-terminal" evidence="44">
    <location>
        <begin position="1"/>
        <end position="59"/>
    </location>
</feature>
<evidence type="ECO:0000256" key="43">
    <source>
        <dbReference type="SAM" id="MobiDB-lite"/>
    </source>
</evidence>
<evidence type="ECO:0000256" key="21">
    <source>
        <dbReference type="ARBA" id="ARBA00023136"/>
    </source>
</evidence>
<evidence type="ECO:0000256" key="3">
    <source>
        <dbReference type="ARBA" id="ARBA00004236"/>
    </source>
</evidence>
<dbReference type="GO" id="GO:0004806">
    <property type="term" value="F:triacylglycerol lipase activity"/>
    <property type="evidence" value="ECO:0007669"/>
    <property type="project" value="TreeGrafter"/>
</dbReference>
<evidence type="ECO:0000256" key="9">
    <source>
        <dbReference type="ARBA" id="ARBA00010515"/>
    </source>
</evidence>
<dbReference type="InterPro" id="IPR002168">
    <property type="entry name" value="Lipase_GDXG_HIS_AS"/>
</dbReference>
<reference evidence="46" key="2">
    <citation type="submission" date="2025-08" db="UniProtKB">
        <authorList>
            <consortium name="Ensembl"/>
        </authorList>
    </citation>
    <scope>IDENTIFICATION</scope>
</reference>
<keyword evidence="18" id="KW-0378">Hydrolase</keyword>
<dbReference type="InterPro" id="IPR029058">
    <property type="entry name" value="AB_hydrolase_fold"/>
</dbReference>
<evidence type="ECO:0000256" key="27">
    <source>
        <dbReference type="ARBA" id="ARBA00046695"/>
    </source>
</evidence>
<evidence type="ECO:0000256" key="18">
    <source>
        <dbReference type="ARBA" id="ARBA00022801"/>
    </source>
</evidence>
<keyword evidence="22" id="KW-1207">Sterol metabolism</keyword>
<accession>A0A4X2M6I2</accession>
<reference evidence="46" key="3">
    <citation type="submission" date="2025-09" db="UniProtKB">
        <authorList>
            <consortium name="Ensembl"/>
        </authorList>
    </citation>
    <scope>IDENTIFICATION</scope>
</reference>
<comment type="subcellular location">
    <subcellularLocation>
        <location evidence="3">Cell membrane</location>
    </subcellularLocation>
    <subcellularLocation>
        <location evidence="6">Cytoplasm</location>
        <location evidence="6">Cytosol</location>
    </subcellularLocation>
    <subcellularLocation>
        <location evidence="5">Lipid droplet</location>
    </subcellularLocation>
    <subcellularLocation>
        <location evidence="4">Membrane</location>
        <location evidence="4">Caveola</location>
    </subcellularLocation>
</comment>
<gene>
    <name evidence="46" type="primary">LOC114040472</name>
</gene>
<evidence type="ECO:0000256" key="38">
    <source>
        <dbReference type="ARBA" id="ARBA00049208"/>
    </source>
</evidence>
<evidence type="ECO:0000256" key="19">
    <source>
        <dbReference type="ARBA" id="ARBA00022963"/>
    </source>
</evidence>
<evidence type="ECO:0000256" key="39">
    <source>
        <dbReference type="ARBA" id="ARBA00049372"/>
    </source>
</evidence>
<dbReference type="GO" id="GO:0047372">
    <property type="term" value="F:monoacylglycerol lipase activity"/>
    <property type="evidence" value="ECO:0007669"/>
    <property type="project" value="UniProtKB-EC"/>
</dbReference>
<dbReference type="GO" id="GO:0004771">
    <property type="term" value="F:sterol ester esterase activity"/>
    <property type="evidence" value="ECO:0007669"/>
    <property type="project" value="TreeGrafter"/>
</dbReference>
<dbReference type="Ensembl" id="ENSVURT00010033818.1">
    <property type="protein sequence ID" value="ENSVURP00010029701.1"/>
    <property type="gene ID" value="ENSVURG00010022701.1"/>
</dbReference>
<evidence type="ECO:0000256" key="16">
    <source>
        <dbReference type="ARBA" id="ARBA00022553"/>
    </source>
</evidence>
<evidence type="ECO:0000256" key="33">
    <source>
        <dbReference type="ARBA" id="ARBA00048386"/>
    </source>
</evidence>
<comment type="catalytic activity">
    <reaction evidence="36">
        <text>all-trans-retinyl hexadecanoate + H2O = all-trans-retinol + hexadecanoate + H(+)</text>
        <dbReference type="Rhea" id="RHEA:13933"/>
        <dbReference type="ChEBI" id="CHEBI:7896"/>
        <dbReference type="ChEBI" id="CHEBI:15377"/>
        <dbReference type="ChEBI" id="CHEBI:15378"/>
        <dbReference type="ChEBI" id="CHEBI:17336"/>
        <dbReference type="ChEBI" id="CHEBI:17616"/>
    </reaction>
    <physiologicalReaction direction="left-to-right" evidence="36">
        <dbReference type="Rhea" id="RHEA:13934"/>
    </physiologicalReaction>
</comment>
<comment type="catalytic activity">
    <reaction evidence="40">
        <text>2-(9Z-octadecenoyl)-glycerol + H2O = glycerol + (9Z)-octadecenoate + H(+)</text>
        <dbReference type="Rhea" id="RHEA:38491"/>
        <dbReference type="ChEBI" id="CHEBI:15377"/>
        <dbReference type="ChEBI" id="CHEBI:15378"/>
        <dbReference type="ChEBI" id="CHEBI:17754"/>
        <dbReference type="ChEBI" id="CHEBI:30823"/>
        <dbReference type="ChEBI" id="CHEBI:73990"/>
    </reaction>
    <physiologicalReaction direction="left-to-right" evidence="40">
        <dbReference type="Rhea" id="RHEA:38492"/>
    </physiologicalReaction>
</comment>
<keyword evidence="14" id="KW-0963">Cytoplasm</keyword>
<comment type="catalytic activity">
    <reaction evidence="1">
        <text>a triacylglycerol + H2O = a diacylglycerol + a fatty acid + H(+)</text>
        <dbReference type="Rhea" id="RHEA:12044"/>
        <dbReference type="ChEBI" id="CHEBI:15377"/>
        <dbReference type="ChEBI" id="CHEBI:15378"/>
        <dbReference type="ChEBI" id="CHEBI:17855"/>
        <dbReference type="ChEBI" id="CHEBI:18035"/>
        <dbReference type="ChEBI" id="CHEBI:28868"/>
        <dbReference type="EC" id="3.1.1.79"/>
    </reaction>
</comment>
<comment type="catalytic activity">
    <reaction evidence="33">
        <text>1,2,3-tri-(9Z-octadecenoyl)-glycerol + H2O = di-(9Z)-octadecenoylglycerol + (9Z)-octadecenoate + H(+)</text>
        <dbReference type="Rhea" id="RHEA:38575"/>
        <dbReference type="ChEBI" id="CHEBI:15377"/>
        <dbReference type="ChEBI" id="CHEBI:15378"/>
        <dbReference type="ChEBI" id="CHEBI:30823"/>
        <dbReference type="ChEBI" id="CHEBI:53753"/>
        <dbReference type="ChEBI" id="CHEBI:75945"/>
    </reaction>
    <physiologicalReaction direction="left-to-right" evidence="33">
        <dbReference type="Rhea" id="RHEA:38576"/>
    </physiologicalReaction>
</comment>
<keyword evidence="13" id="KW-1003">Cell membrane</keyword>
<evidence type="ECO:0000256" key="29">
    <source>
        <dbReference type="ARBA" id="ARBA00047458"/>
    </source>
</evidence>
<comment type="catalytic activity">
    <reaction evidence="41">
        <text>1,2-di-(9Z-octadecenoyl)-sn-glycerol + H2O = (9Z-octadecenoyl)-glycerol + (9Z)-octadecenoate + H(+)</text>
        <dbReference type="Rhea" id="RHEA:39935"/>
        <dbReference type="ChEBI" id="CHEBI:15377"/>
        <dbReference type="ChEBI" id="CHEBI:15378"/>
        <dbReference type="ChEBI" id="CHEBI:30823"/>
        <dbReference type="ChEBI" id="CHEBI:52333"/>
        <dbReference type="ChEBI" id="CHEBI:75937"/>
    </reaction>
    <physiologicalReaction direction="left-to-right" evidence="41">
        <dbReference type="Rhea" id="RHEA:39936"/>
    </physiologicalReaction>
</comment>
<evidence type="ECO:0000256" key="23">
    <source>
        <dbReference type="ARBA" id="ARBA00023221"/>
    </source>
</evidence>
<dbReference type="PROSITE" id="PS01173">
    <property type="entry name" value="LIPASE_GDXG_HIS"/>
    <property type="match status" value="1"/>
</dbReference>
<evidence type="ECO:0000256" key="22">
    <source>
        <dbReference type="ARBA" id="ARBA00023166"/>
    </source>
</evidence>
<evidence type="ECO:0000256" key="15">
    <source>
        <dbReference type="ARBA" id="ARBA00022548"/>
    </source>
</evidence>
<dbReference type="GO" id="GO:0005829">
    <property type="term" value="C:cytosol"/>
    <property type="evidence" value="ECO:0007669"/>
    <property type="project" value="UniProtKB-SubCell"/>
</dbReference>
<evidence type="ECO:0000256" key="28">
    <source>
        <dbReference type="ARBA" id="ARBA00047438"/>
    </source>
</evidence>
<dbReference type="STRING" id="29139.ENSVURP00010029701"/>
<comment type="catalytic activity">
    <reaction evidence="39">
        <text>1,3-di-(9Z-octadecenoyl)-glycerol + H2O = 1-(9Z-octadecenoyl)-glycerol + (9Z)-octadecenoate + H(+)</text>
        <dbReference type="Rhea" id="RHEA:39939"/>
        <dbReference type="ChEBI" id="CHEBI:15377"/>
        <dbReference type="ChEBI" id="CHEBI:15378"/>
        <dbReference type="ChEBI" id="CHEBI:30823"/>
        <dbReference type="ChEBI" id="CHEBI:75342"/>
        <dbReference type="ChEBI" id="CHEBI:75735"/>
    </reaction>
    <physiologicalReaction direction="left-to-right" evidence="39">
        <dbReference type="Rhea" id="RHEA:39940"/>
    </physiologicalReaction>
</comment>
<comment type="pathway">
    <text evidence="8">Lipid metabolism.</text>
</comment>
<feature type="compositionally biased region" description="Polar residues" evidence="43">
    <location>
        <begin position="332"/>
        <end position="347"/>
    </location>
</feature>
<evidence type="ECO:0000256" key="41">
    <source>
        <dbReference type="ARBA" id="ARBA00049519"/>
    </source>
</evidence>
<keyword evidence="21" id="KW-0472">Membrane</keyword>
<evidence type="ECO:0000256" key="12">
    <source>
        <dbReference type="ARBA" id="ARBA00015845"/>
    </source>
</evidence>
<sequence>MVSATVRVCRALSLPPQAFELPLANNPQLNVTISPPVAHTGPGPVLVRLISYDLREGQDSEELNILARSEGPRTLELWPRTHHAPRSKSLVIHIHGGGFVAQTSKSHEPYLKSWAQELGVPILSIDYSLAPEAPFPRALEECFYAYCWALKNCHLLGSTGERVCLAGDSAGGNLCFTVSLRAAAYGVRMPDGIMAAYPATMLQASASPSRLMSLMDPLLPLSVLSKCLSAYAGVEPEVQEAQEQQALGVMGLVKRDTALLFRDLRLGASSWLNTFLELGGRRPADKSPPATETMRRSVSEAALQEPPSLPKDSTKSLTLQDLSLVGGPTPPVLSSSEETLPSASQEVSFFLPPSGAEDNATEENEDEEEEEESGENVGHLGSAFPHGFQPRRSSQGRANLSLQMSPIVKNPFMSPLLAPDSMLQSLPPVHIVACALDPMLDDSVMFARRLRGLGRPVSLRVVEDLPHGFLSLAALCRETRQATTLCVERIRFILTGTEMQTPAVPTKPQWSEQSQTKHCPQTPASTTSSP</sequence>
<dbReference type="Proteomes" id="UP000314987">
    <property type="component" value="Unassembled WGS sequence"/>
</dbReference>
<dbReference type="InterPro" id="IPR010468">
    <property type="entry name" value="HSL_N"/>
</dbReference>
<evidence type="ECO:0000256" key="30">
    <source>
        <dbReference type="ARBA" id="ARBA00047476"/>
    </source>
</evidence>
<evidence type="ECO:0000256" key="37">
    <source>
        <dbReference type="ARBA" id="ARBA00049143"/>
    </source>
</evidence>
<proteinExistence type="inferred from homology"/>
<comment type="catalytic activity">
    <reaction evidence="2">
        <text>Hydrolyzes glycerol monoesters of long-chain fatty acids.</text>
        <dbReference type="EC" id="3.1.1.23"/>
    </reaction>
</comment>
<dbReference type="GO" id="GO:0019433">
    <property type="term" value="P:triglyceride catabolic process"/>
    <property type="evidence" value="ECO:0007669"/>
    <property type="project" value="UniProtKB-UniPathway"/>
</dbReference>
<organism evidence="46 47">
    <name type="scientific">Vombatus ursinus</name>
    <name type="common">Common wombat</name>
    <dbReference type="NCBI Taxonomy" id="29139"/>
    <lineage>
        <taxon>Eukaryota</taxon>
        <taxon>Metazoa</taxon>
        <taxon>Chordata</taxon>
        <taxon>Craniata</taxon>
        <taxon>Vertebrata</taxon>
        <taxon>Euteleostomi</taxon>
        <taxon>Mammalia</taxon>
        <taxon>Metatheria</taxon>
        <taxon>Diprotodontia</taxon>
        <taxon>Vombatidae</taxon>
        <taxon>Vombatus</taxon>
    </lineage>
</organism>
<comment type="catalytic activity">
    <reaction evidence="35">
        <text>1,2-di-(9Z-octadecenoyl)-glycerol + H2O = (9Z-octadecenoyl)-glycerol + (9Z)-octadecenoate + H(+)</text>
        <dbReference type="Rhea" id="RHEA:38455"/>
        <dbReference type="ChEBI" id="CHEBI:15377"/>
        <dbReference type="ChEBI" id="CHEBI:15378"/>
        <dbReference type="ChEBI" id="CHEBI:30823"/>
        <dbReference type="ChEBI" id="CHEBI:52323"/>
        <dbReference type="ChEBI" id="CHEBI:75937"/>
    </reaction>
    <physiologicalReaction direction="left-to-right" evidence="35">
        <dbReference type="Rhea" id="RHEA:38456"/>
    </physiologicalReaction>
</comment>
<keyword evidence="17" id="KW-0551">Lipid droplet</keyword>
<dbReference type="PANTHER" id="PTHR23025:SF3">
    <property type="entry name" value="HORMONE-SENSITIVE LIPASE"/>
    <property type="match status" value="1"/>
</dbReference>
<evidence type="ECO:0000313" key="46">
    <source>
        <dbReference type="Ensembl" id="ENSVURP00010029701.1"/>
    </source>
</evidence>
<evidence type="ECO:0000256" key="11">
    <source>
        <dbReference type="ARBA" id="ARBA00013254"/>
    </source>
</evidence>
<feature type="active site" evidence="42">
    <location>
        <position position="169"/>
    </location>
</feature>
<comment type="catalytic activity">
    <reaction evidence="37">
        <text>2,3-di-(9Z)-octadecenoyl-sn-glycerol + H2O = 2-(9Z-octadecenoyl)-glycerol + (9Z)-octadecenoate + H(+)</text>
        <dbReference type="Rhea" id="RHEA:38383"/>
        <dbReference type="ChEBI" id="CHEBI:15377"/>
        <dbReference type="ChEBI" id="CHEBI:15378"/>
        <dbReference type="ChEBI" id="CHEBI:30823"/>
        <dbReference type="ChEBI" id="CHEBI:73990"/>
        <dbReference type="ChEBI" id="CHEBI:75824"/>
    </reaction>
    <physiologicalReaction direction="left-to-right" evidence="37">
        <dbReference type="Rhea" id="RHEA:38384"/>
    </physiologicalReaction>
</comment>
<dbReference type="AlphaFoldDB" id="A0A4X2M6I2"/>
<evidence type="ECO:0000256" key="26">
    <source>
        <dbReference type="ARBA" id="ARBA00031112"/>
    </source>
</evidence>
<protein>
    <recommendedName>
        <fullName evidence="12">Hormone-sensitive lipase</fullName>
        <ecNumber evidence="11">3.1.1.23</ecNumber>
        <ecNumber evidence="10">3.1.1.79</ecNumber>
    </recommendedName>
    <alternativeName>
        <fullName evidence="26">Monoacylglycerol lipase LIPE</fullName>
    </alternativeName>
    <alternativeName>
        <fullName evidence="25">Retinyl ester hydrolase</fullName>
    </alternativeName>
</protein>
<keyword evidence="47" id="KW-1185">Reference proteome</keyword>
<keyword evidence="16" id="KW-0597">Phosphoprotein</keyword>
<evidence type="ECO:0000256" key="40">
    <source>
        <dbReference type="ARBA" id="ARBA00049461"/>
    </source>
</evidence>
<dbReference type="GO" id="GO:0005811">
    <property type="term" value="C:lipid droplet"/>
    <property type="evidence" value="ECO:0007669"/>
    <property type="project" value="UniProtKB-SubCell"/>
</dbReference>
<dbReference type="InterPro" id="IPR033140">
    <property type="entry name" value="Lipase_GDXG_put_SER_AS"/>
</dbReference>
<feature type="domain" description="Alpha/beta hydrolase fold-3" evidence="45">
    <location>
        <begin position="91"/>
        <end position="235"/>
    </location>
</feature>
<comment type="catalytic activity">
    <reaction evidence="24">
        <text>1-O-hexadecyl-2-acetyl-sn-glycerol + H2O = 1-O-hexadecyl-sn-glycerol + acetate + H(+)</text>
        <dbReference type="Rhea" id="RHEA:38563"/>
        <dbReference type="ChEBI" id="CHEBI:15377"/>
        <dbReference type="ChEBI" id="CHEBI:15378"/>
        <dbReference type="ChEBI" id="CHEBI:30089"/>
        <dbReference type="ChEBI" id="CHEBI:34115"/>
        <dbReference type="ChEBI" id="CHEBI:75936"/>
    </reaction>
    <physiologicalReaction direction="left-to-right" evidence="24">
        <dbReference type="Rhea" id="RHEA:38564"/>
    </physiologicalReaction>
</comment>
<feature type="compositionally biased region" description="Polar residues" evidence="43">
    <location>
        <begin position="508"/>
        <end position="530"/>
    </location>
</feature>
<dbReference type="PROSITE" id="PS01174">
    <property type="entry name" value="LIPASE_GDXG_SER"/>
    <property type="match status" value="1"/>
</dbReference>
<dbReference type="Pfam" id="PF06350">
    <property type="entry name" value="HSL_N"/>
    <property type="match status" value="1"/>
</dbReference>
<dbReference type="SUPFAM" id="SSF53474">
    <property type="entry name" value="alpha/beta-Hydrolases"/>
    <property type="match status" value="1"/>
</dbReference>
<reference evidence="47" key="1">
    <citation type="submission" date="2018-12" db="EMBL/GenBank/DDBJ databases">
        <authorList>
            <person name="Yazar S."/>
        </authorList>
    </citation>
    <scope>NUCLEOTIDE SEQUENCE [LARGE SCALE GENOMIC DNA]</scope>
</reference>
<dbReference type="Gene3D" id="3.40.50.1820">
    <property type="entry name" value="alpha/beta hydrolase"/>
    <property type="match status" value="2"/>
</dbReference>
<dbReference type="EC" id="3.1.1.23" evidence="11"/>
<dbReference type="GeneTree" id="ENSGT00730000111056"/>
<keyword evidence="23" id="KW-0753">Steroid metabolism</keyword>
<keyword evidence="20" id="KW-0443">Lipid metabolism</keyword>
<dbReference type="UniPathway" id="UPA00256"/>
<dbReference type="GO" id="GO:0008203">
    <property type="term" value="P:cholesterol metabolic process"/>
    <property type="evidence" value="ECO:0007669"/>
    <property type="project" value="UniProtKB-KW"/>
</dbReference>
<evidence type="ECO:0000256" key="34">
    <source>
        <dbReference type="ARBA" id="ARBA00048657"/>
    </source>
</evidence>
<comment type="catalytic activity">
    <reaction evidence="32">
        <text>a diacylglycerol + H2O = a monoacylglycerol + a fatty acid + H(+)</text>
        <dbReference type="Rhea" id="RHEA:32731"/>
        <dbReference type="ChEBI" id="CHEBI:15377"/>
        <dbReference type="ChEBI" id="CHEBI:15378"/>
        <dbReference type="ChEBI" id="CHEBI:17408"/>
        <dbReference type="ChEBI" id="CHEBI:18035"/>
        <dbReference type="ChEBI" id="CHEBI:28868"/>
        <dbReference type="EC" id="3.1.1.79"/>
    </reaction>
</comment>
<keyword evidence="19" id="KW-0442">Lipid degradation</keyword>
<evidence type="ECO:0000259" key="44">
    <source>
        <dbReference type="Pfam" id="PF06350"/>
    </source>
</evidence>
<evidence type="ECO:0000256" key="32">
    <source>
        <dbReference type="ARBA" id="ARBA00047674"/>
    </source>
</evidence>
<evidence type="ECO:0000313" key="47">
    <source>
        <dbReference type="Proteomes" id="UP000314987"/>
    </source>
</evidence>
<comment type="catalytic activity">
    <reaction evidence="38">
        <text>a monoacylglycerol + H2O = glycerol + a fatty acid + H(+)</text>
        <dbReference type="Rhea" id="RHEA:15245"/>
        <dbReference type="ChEBI" id="CHEBI:15377"/>
        <dbReference type="ChEBI" id="CHEBI:15378"/>
        <dbReference type="ChEBI" id="CHEBI:17408"/>
        <dbReference type="ChEBI" id="CHEBI:17754"/>
        <dbReference type="ChEBI" id="CHEBI:28868"/>
        <dbReference type="EC" id="3.1.1.79"/>
    </reaction>
</comment>
<feature type="compositionally biased region" description="Acidic residues" evidence="43">
    <location>
        <begin position="359"/>
        <end position="374"/>
    </location>
</feature>
<keyword evidence="15" id="KW-0153">Cholesterol metabolism</keyword>
<evidence type="ECO:0000256" key="24">
    <source>
        <dbReference type="ARBA" id="ARBA00023406"/>
    </source>
</evidence>
<evidence type="ECO:0000256" key="42">
    <source>
        <dbReference type="PROSITE-ProRule" id="PRU10038"/>
    </source>
</evidence>
<comment type="catalytic activity">
    <reaction evidence="28">
        <text>1-(9Z-octadecenoyl)-glycerol + H2O = glycerol + (9Z)-octadecenoate + H(+)</text>
        <dbReference type="Rhea" id="RHEA:38487"/>
        <dbReference type="ChEBI" id="CHEBI:15377"/>
        <dbReference type="ChEBI" id="CHEBI:15378"/>
        <dbReference type="ChEBI" id="CHEBI:17754"/>
        <dbReference type="ChEBI" id="CHEBI:30823"/>
        <dbReference type="ChEBI" id="CHEBI:75342"/>
    </reaction>
    <physiologicalReaction direction="left-to-right" evidence="28">
        <dbReference type="Rhea" id="RHEA:38488"/>
    </physiologicalReaction>
</comment>
<evidence type="ECO:0000256" key="14">
    <source>
        <dbReference type="ARBA" id="ARBA00022490"/>
    </source>
</evidence>
<evidence type="ECO:0000256" key="25">
    <source>
        <dbReference type="ARBA" id="ARBA00030031"/>
    </source>
</evidence>
<evidence type="ECO:0000256" key="17">
    <source>
        <dbReference type="ARBA" id="ARBA00022677"/>
    </source>
</evidence>
<comment type="catalytic activity">
    <reaction evidence="34">
        <text>1,2-di-(9Z-octadecenoyl)-glycerol + (9Z)-octadecenoate + H(+) = 1,2,3-tri-(9Z-octadecenoyl)-glycerol + H2O</text>
        <dbReference type="Rhea" id="RHEA:38379"/>
        <dbReference type="ChEBI" id="CHEBI:15377"/>
        <dbReference type="ChEBI" id="CHEBI:15378"/>
        <dbReference type="ChEBI" id="CHEBI:30823"/>
        <dbReference type="ChEBI" id="CHEBI:52323"/>
        <dbReference type="ChEBI" id="CHEBI:53753"/>
    </reaction>
    <physiologicalReaction direction="right-to-left" evidence="34">
        <dbReference type="Rhea" id="RHEA:38381"/>
    </physiologicalReaction>
</comment>
<comment type="catalytic activity">
    <reaction evidence="29">
        <text>1,2-di-(9Z-octadecenoyl)-glycerol + H2O = 2-(9Z-octadecenoyl)-glycerol + (9Z)-octadecenoate + H(+)</text>
        <dbReference type="Rhea" id="RHEA:38659"/>
        <dbReference type="ChEBI" id="CHEBI:15377"/>
        <dbReference type="ChEBI" id="CHEBI:15378"/>
        <dbReference type="ChEBI" id="CHEBI:30823"/>
        <dbReference type="ChEBI" id="CHEBI:52323"/>
        <dbReference type="ChEBI" id="CHEBI:73990"/>
    </reaction>
    <physiologicalReaction direction="left-to-right" evidence="29">
        <dbReference type="Rhea" id="RHEA:38660"/>
    </physiologicalReaction>
</comment>
<comment type="subunit">
    <text evidence="27">Monomer and homodimer. Interacts with CAVIN1 in the adipocyte cytoplasm. Interacts with PLIN5.</text>
</comment>
<evidence type="ECO:0000256" key="35">
    <source>
        <dbReference type="ARBA" id="ARBA00048674"/>
    </source>
</evidence>
<evidence type="ECO:0000256" key="6">
    <source>
        <dbReference type="ARBA" id="ARBA00004514"/>
    </source>
</evidence>
<feature type="region of interest" description="Disordered" evidence="43">
    <location>
        <begin position="502"/>
        <end position="530"/>
    </location>
</feature>
<evidence type="ECO:0000259" key="45">
    <source>
        <dbReference type="Pfam" id="PF07859"/>
    </source>
</evidence>
<comment type="pathway">
    <text evidence="7">Glycerolipid metabolism; triacylglycerol degradation.</text>
</comment>
<feature type="region of interest" description="Disordered" evidence="43">
    <location>
        <begin position="279"/>
        <end position="397"/>
    </location>
</feature>
<dbReference type="EC" id="3.1.1.79" evidence="10"/>
<dbReference type="FunFam" id="3.40.50.1820:FF:000110">
    <property type="entry name" value="Hormone-sensitive lipase"/>
    <property type="match status" value="1"/>
</dbReference>
<evidence type="ECO:0000256" key="7">
    <source>
        <dbReference type="ARBA" id="ARBA00004879"/>
    </source>
</evidence>
<evidence type="ECO:0000256" key="5">
    <source>
        <dbReference type="ARBA" id="ARBA00004502"/>
    </source>
</evidence>
<evidence type="ECO:0000256" key="31">
    <source>
        <dbReference type="ARBA" id="ARBA00047653"/>
    </source>
</evidence>
<evidence type="ECO:0000256" key="20">
    <source>
        <dbReference type="ARBA" id="ARBA00023098"/>
    </source>
</evidence>
<name>A0A4X2M6I2_VOMUR</name>
<dbReference type="Pfam" id="PF07859">
    <property type="entry name" value="Abhydrolase_3"/>
    <property type="match status" value="2"/>
</dbReference>
<dbReference type="OMA" id="ELWPRTH"/>
<evidence type="ECO:0000256" key="8">
    <source>
        <dbReference type="ARBA" id="ARBA00005189"/>
    </source>
</evidence>
<feature type="domain" description="Alpha/beta hydrolase fold-3" evidence="45">
    <location>
        <begin position="399"/>
        <end position="470"/>
    </location>
</feature>
<comment type="catalytic activity">
    <reaction evidence="31">
        <text>cholesteryl (9Z-octadecenoate) + H2O = cholesterol + (9Z)-octadecenoate + H(+)</text>
        <dbReference type="Rhea" id="RHEA:33875"/>
        <dbReference type="ChEBI" id="CHEBI:15377"/>
        <dbReference type="ChEBI" id="CHEBI:15378"/>
        <dbReference type="ChEBI" id="CHEBI:16113"/>
        <dbReference type="ChEBI" id="CHEBI:30823"/>
        <dbReference type="ChEBI" id="CHEBI:46898"/>
    </reaction>
    <physiologicalReaction direction="left-to-right" evidence="31">
        <dbReference type="Rhea" id="RHEA:33876"/>
    </physiologicalReaction>
</comment>
<evidence type="ECO:0000256" key="2">
    <source>
        <dbReference type="ARBA" id="ARBA00001613"/>
    </source>
</evidence>
<comment type="catalytic activity">
    <reaction evidence="30">
        <text>2-(5Z,8Z,11Z,14Z-eicosatetraenoyl)-glycerol + H2O = glycerol + (5Z,8Z,11Z,14Z)-eicosatetraenoate + H(+)</text>
        <dbReference type="Rhea" id="RHEA:26132"/>
        <dbReference type="ChEBI" id="CHEBI:15377"/>
        <dbReference type="ChEBI" id="CHEBI:15378"/>
        <dbReference type="ChEBI" id="CHEBI:17754"/>
        <dbReference type="ChEBI" id="CHEBI:32395"/>
        <dbReference type="ChEBI" id="CHEBI:52392"/>
    </reaction>
    <physiologicalReaction direction="left-to-right" evidence="30">
        <dbReference type="Rhea" id="RHEA:26133"/>
    </physiologicalReaction>
</comment>
<evidence type="ECO:0000256" key="13">
    <source>
        <dbReference type="ARBA" id="ARBA00022475"/>
    </source>
</evidence>
<dbReference type="GO" id="GO:0005901">
    <property type="term" value="C:caveola"/>
    <property type="evidence" value="ECO:0007669"/>
    <property type="project" value="UniProtKB-SubCell"/>
</dbReference>
<evidence type="ECO:0000256" key="4">
    <source>
        <dbReference type="ARBA" id="ARBA00004345"/>
    </source>
</evidence>
<evidence type="ECO:0000256" key="36">
    <source>
        <dbReference type="ARBA" id="ARBA00049053"/>
    </source>
</evidence>
<dbReference type="InterPro" id="IPR013094">
    <property type="entry name" value="AB_hydrolase_3"/>
</dbReference>
<dbReference type="PANTHER" id="PTHR23025">
    <property type="entry name" value="TRIACYLGLYCEROL LIPASE"/>
    <property type="match status" value="1"/>
</dbReference>